<feature type="compositionally biased region" description="Basic and acidic residues" evidence="1">
    <location>
        <begin position="253"/>
        <end position="267"/>
    </location>
</feature>
<accession>A0ABP6ISY5</accession>
<feature type="region of interest" description="Disordered" evidence="1">
    <location>
        <begin position="213"/>
        <end position="267"/>
    </location>
</feature>
<dbReference type="EMBL" id="BAAAVA010000002">
    <property type="protein sequence ID" value="GAA2908436.1"/>
    <property type="molecule type" value="Genomic_DNA"/>
</dbReference>
<feature type="transmembrane region" description="Helical" evidence="2">
    <location>
        <begin position="179"/>
        <end position="205"/>
    </location>
</feature>
<evidence type="ECO:0000256" key="2">
    <source>
        <dbReference type="SAM" id="Phobius"/>
    </source>
</evidence>
<keyword evidence="2" id="KW-1133">Transmembrane helix</keyword>
<comment type="caution">
    <text evidence="3">The sequence shown here is derived from an EMBL/GenBank/DDBJ whole genome shotgun (WGS) entry which is preliminary data.</text>
</comment>
<organism evidence="3 4">
    <name type="scientific">Streptomyces erythrogriseus</name>
    <dbReference type="NCBI Taxonomy" id="284027"/>
    <lineage>
        <taxon>Bacteria</taxon>
        <taxon>Bacillati</taxon>
        <taxon>Actinomycetota</taxon>
        <taxon>Actinomycetes</taxon>
        <taxon>Kitasatosporales</taxon>
        <taxon>Streptomycetaceae</taxon>
        <taxon>Streptomyces</taxon>
        <taxon>Streptomyces griseoincarnatus group</taxon>
    </lineage>
</organism>
<keyword evidence="4" id="KW-1185">Reference proteome</keyword>
<keyword evidence="2" id="KW-0472">Membrane</keyword>
<name>A0ABP6ISY5_9ACTN</name>
<dbReference type="Proteomes" id="UP001501423">
    <property type="component" value="Unassembled WGS sequence"/>
</dbReference>
<reference evidence="4" key="1">
    <citation type="journal article" date="2019" name="Int. J. Syst. Evol. Microbiol.">
        <title>The Global Catalogue of Microorganisms (GCM) 10K type strain sequencing project: providing services to taxonomists for standard genome sequencing and annotation.</title>
        <authorList>
            <consortium name="The Broad Institute Genomics Platform"/>
            <consortium name="The Broad Institute Genome Sequencing Center for Infectious Disease"/>
            <person name="Wu L."/>
            <person name="Ma J."/>
        </authorList>
    </citation>
    <scope>NUCLEOTIDE SEQUENCE [LARGE SCALE GENOMIC DNA]</scope>
    <source>
        <strain evidence="4">JCM 9650</strain>
    </source>
</reference>
<proteinExistence type="predicted"/>
<dbReference type="RefSeq" id="WP_346087363.1">
    <property type="nucleotide sequence ID" value="NZ_BAAAVA010000002.1"/>
</dbReference>
<gene>
    <name evidence="3" type="ORF">GCM10010478_03790</name>
</gene>
<evidence type="ECO:0000313" key="3">
    <source>
        <dbReference type="EMBL" id="GAA2908436.1"/>
    </source>
</evidence>
<evidence type="ECO:0000256" key="1">
    <source>
        <dbReference type="SAM" id="MobiDB-lite"/>
    </source>
</evidence>
<sequence length="267" mass="28962">MLIALVSGLFTMLYSSDEEPEPQTTYIKEISQARRQLFEGQLVHTNTGSLKLVAGAEPRSFRAEILGGWRPTRAGEAQAPVSTGAQIGVKLHCSGAGVRCLPLSSERQSVLSEEDRATWVWDVSARHAGKVSIALTVTAYFRDSDTVLLEKPPMTSRVDVAAPPGDGGWFSWIKDAWQWVAGAITGLGGLAVSVTAIVTAIVMVVRRRLPGADTEEADAAERVRGAGPRTRSAREGRPRVGRPRTRPTAARDLPSRRRGDAQREPRE</sequence>
<evidence type="ECO:0000313" key="4">
    <source>
        <dbReference type="Proteomes" id="UP001501423"/>
    </source>
</evidence>
<keyword evidence="2" id="KW-0812">Transmembrane</keyword>
<protein>
    <submittedName>
        <fullName evidence="3">Uncharacterized protein</fullName>
    </submittedName>
</protein>